<dbReference type="RefSeq" id="WP_201336145.1">
    <property type="nucleotide sequence ID" value="NZ_BOCI01000288.1"/>
</dbReference>
<keyword evidence="7" id="KW-1185">Reference proteome</keyword>
<keyword evidence="3" id="KW-0238">DNA-binding</keyword>
<comment type="subunit">
    <text evidence="4">The methyltransferase is composed of M and S polypeptides.</text>
</comment>
<name>A0ABQ3W5U0_9LACO</name>
<dbReference type="InterPro" id="IPR044946">
    <property type="entry name" value="Restrct_endonuc_typeI_TRD_sf"/>
</dbReference>
<evidence type="ECO:0000313" key="7">
    <source>
        <dbReference type="Proteomes" id="UP000616547"/>
    </source>
</evidence>
<gene>
    <name evidence="6" type="primary">hsdS</name>
    <name evidence="6" type="ORF">lacNasYZ03_10800</name>
</gene>
<dbReference type="InterPro" id="IPR000055">
    <property type="entry name" value="Restrct_endonuc_typeI_TRD"/>
</dbReference>
<dbReference type="CDD" id="cd17515">
    <property type="entry name" value="RMtype1_S_MjaORF132P_Sau1132ORF3780P-TRD1-CR1_like"/>
    <property type="match status" value="1"/>
</dbReference>
<dbReference type="Pfam" id="PF01420">
    <property type="entry name" value="Methylase_S"/>
    <property type="match status" value="2"/>
</dbReference>
<keyword evidence="6" id="KW-0378">Hydrolase</keyword>
<dbReference type="SUPFAM" id="SSF116734">
    <property type="entry name" value="DNA methylase specificity domain"/>
    <property type="match status" value="2"/>
</dbReference>
<dbReference type="PANTHER" id="PTHR43140:SF1">
    <property type="entry name" value="TYPE I RESTRICTION ENZYME ECOKI SPECIFICITY SUBUNIT"/>
    <property type="match status" value="1"/>
</dbReference>
<dbReference type="EMBL" id="BOCI01000288">
    <property type="protein sequence ID" value="GHW01393.1"/>
    <property type="molecule type" value="Genomic_DNA"/>
</dbReference>
<proteinExistence type="inferred from homology"/>
<feature type="domain" description="Type I restriction modification DNA specificity" evidence="5">
    <location>
        <begin position="321"/>
        <end position="491"/>
    </location>
</feature>
<organism evidence="6 7">
    <name type="scientific">Lactobacillus nasalidis</name>
    <dbReference type="NCBI Taxonomy" id="2797258"/>
    <lineage>
        <taxon>Bacteria</taxon>
        <taxon>Bacillati</taxon>
        <taxon>Bacillota</taxon>
        <taxon>Bacilli</taxon>
        <taxon>Lactobacillales</taxon>
        <taxon>Lactobacillaceae</taxon>
        <taxon>Lactobacillus</taxon>
    </lineage>
</organism>
<evidence type="ECO:0000313" key="6">
    <source>
        <dbReference type="EMBL" id="GHW01393.1"/>
    </source>
</evidence>
<keyword evidence="2" id="KW-0680">Restriction system</keyword>
<dbReference type="CDD" id="cd17283">
    <property type="entry name" value="RMtype1_S_Hpy180ORF7835P_TRD2-CR2_like"/>
    <property type="match status" value="1"/>
</dbReference>
<evidence type="ECO:0000256" key="2">
    <source>
        <dbReference type="ARBA" id="ARBA00022747"/>
    </source>
</evidence>
<evidence type="ECO:0000256" key="3">
    <source>
        <dbReference type="ARBA" id="ARBA00023125"/>
    </source>
</evidence>
<dbReference type="Gene3D" id="3.90.220.20">
    <property type="entry name" value="DNA methylase specificity domains"/>
    <property type="match status" value="2"/>
</dbReference>
<evidence type="ECO:0000256" key="1">
    <source>
        <dbReference type="ARBA" id="ARBA00010923"/>
    </source>
</evidence>
<reference evidence="7" key="1">
    <citation type="submission" date="2021-01" db="EMBL/GenBank/DDBJ databases">
        <title>Draft genome sequence of Nasalis larvatus strain YZ03.</title>
        <authorList>
            <person name="Suzuki-Hashido N."/>
            <person name="Tsuchida S."/>
            <person name="Hayakawa T."/>
        </authorList>
    </citation>
    <scope>NUCLEOTIDE SEQUENCE [LARGE SCALE GENOMIC DNA]</scope>
    <source>
        <strain evidence="7">YZ03</strain>
    </source>
</reference>
<comment type="caution">
    <text evidence="6">The sequence shown here is derived from an EMBL/GenBank/DDBJ whole genome shotgun (WGS) entry which is preliminary data.</text>
</comment>
<keyword evidence="6" id="KW-0255">Endonuclease</keyword>
<feature type="domain" description="Type I restriction modification DNA specificity" evidence="5">
    <location>
        <begin position="86"/>
        <end position="247"/>
    </location>
</feature>
<evidence type="ECO:0000256" key="4">
    <source>
        <dbReference type="ARBA" id="ARBA00038652"/>
    </source>
</evidence>
<comment type="similarity">
    <text evidence="1">Belongs to the type-I restriction system S methylase family.</text>
</comment>
<accession>A0ABQ3W5U0</accession>
<dbReference type="InterPro" id="IPR051212">
    <property type="entry name" value="Type-I_RE_S_subunit"/>
</dbReference>
<protein>
    <submittedName>
        <fullName evidence="6">Type I restriction endonuclease subunit S</fullName>
    </submittedName>
</protein>
<keyword evidence="6" id="KW-0540">Nuclease</keyword>
<dbReference type="PANTHER" id="PTHR43140">
    <property type="entry name" value="TYPE-1 RESTRICTION ENZYME ECOKI SPECIFICITY PROTEIN"/>
    <property type="match status" value="1"/>
</dbReference>
<dbReference type="GO" id="GO:0004519">
    <property type="term" value="F:endonuclease activity"/>
    <property type="evidence" value="ECO:0007669"/>
    <property type="project" value="UniProtKB-KW"/>
</dbReference>
<dbReference type="Proteomes" id="UP000616547">
    <property type="component" value="Unassembled WGS sequence"/>
</dbReference>
<sequence length="496" mass="55108">MKTNLNVDTKALREKILDLAMRGKLVEQDPGDEPASVLLEKIQAKKAELVKEGKIKKSKKLPEISGDEKPFDIPDSWEWVRLNFGVIVERGGSPRPIKNFLTDSEEGINWIKIGDTKKNSKYITSTREKIIRDGLEKSREVHVGDFLLSNSMSFGRPYILKINGAIHDGWLVLSIIGNAVESNFLYYLICSPSVQRFFKNAATGTTVKNLNKERVSITPIPLPPLAEQKRIATKVSELFKLIDVIEKNVAEFQDLEQAMRSKLLDLAMQGKLVEQDPSDEPASKLLEKIKAEKAELVKEGKIKKGKKLPEITDDEKPFAIPDSWSWVRLGDVGDWGAGATPSKSNHEYYNGGTIPWILTGDLNDAHITVANQHITEKALKETSVKIKPVGSVLLAMYGATIGKLGILDIEATTNQACCACVPFTGVSNKYLFDYLMFMKPKFIKSGVGGAQPNISRTKIVATPIPLPPLAEQKRIVAKLTELFEQLDTIKQNLMSV</sequence>
<evidence type="ECO:0000259" key="5">
    <source>
        <dbReference type="Pfam" id="PF01420"/>
    </source>
</evidence>